<sequence length="408" mass="43958">MGGRDPHETGRAATALELLYDLVFVVSFAVAGEELAHAVAADHVSAGVIAFCMATFSIVWAWINFTWFASAYDTDDWIYRLLAMVQMIGITVFALGVPRIFETVEHGEHVDMRLSVIGYVIMRVGLICQWLRAARQDPARRRTAMVYVATLTVAQIGWVVVSQLQPAVGPMLAMFAVILAVEIAGPVIAETRFGSTPWHAHHIAERYGLLAIITLGEGVVGTVAALGAALGPEGEITTEGWIVVAAGMVMTFGLWWAYFSVDHAQWLHLEPRKSFGWGYGHFVIYIALAAVGAGLHVVAYALEGESEVGDGVVILSMIVPIALFLVALFGIYTYFAPVADPYHLGLLVVSAALMVLSYLVASGGSLLGGVAIAAVVPWVTVLGYETFGHRHQSGQLDRHRGQEEQAPA</sequence>
<feature type="transmembrane region" description="Helical" evidence="1">
    <location>
        <begin position="342"/>
        <end position="360"/>
    </location>
</feature>
<gene>
    <name evidence="2" type="ORF">BJY28_000608</name>
</gene>
<dbReference type="Pfam" id="PF06772">
    <property type="entry name" value="LtrA"/>
    <property type="match status" value="1"/>
</dbReference>
<evidence type="ECO:0000313" key="2">
    <source>
        <dbReference type="EMBL" id="NYG36139.1"/>
    </source>
</evidence>
<feature type="transmembrane region" description="Helical" evidence="1">
    <location>
        <begin position="113"/>
        <end position="132"/>
    </location>
</feature>
<dbReference type="RefSeq" id="WP_179461696.1">
    <property type="nucleotide sequence ID" value="NZ_JACBZX010000001.1"/>
</dbReference>
<dbReference type="InterPro" id="IPR010640">
    <property type="entry name" value="Low_temperature_requirement_A"/>
</dbReference>
<dbReference type="EMBL" id="JACBZX010000001">
    <property type="protein sequence ID" value="NYG36139.1"/>
    <property type="molecule type" value="Genomic_DNA"/>
</dbReference>
<dbReference type="PANTHER" id="PTHR36840">
    <property type="entry name" value="BLL5714 PROTEIN"/>
    <property type="match status" value="1"/>
</dbReference>
<feature type="transmembrane region" description="Helical" evidence="1">
    <location>
        <begin position="44"/>
        <end position="65"/>
    </location>
</feature>
<accession>A0A852WZU8</accession>
<evidence type="ECO:0000313" key="3">
    <source>
        <dbReference type="Proteomes" id="UP000592181"/>
    </source>
</evidence>
<reference evidence="2 3" key="1">
    <citation type="submission" date="2020-07" db="EMBL/GenBank/DDBJ databases">
        <title>Sequencing the genomes of 1000 actinobacteria strains.</title>
        <authorList>
            <person name="Klenk H.-P."/>
        </authorList>
    </citation>
    <scope>NUCLEOTIDE SEQUENCE [LARGE SCALE GENOMIC DNA]</scope>
    <source>
        <strain evidence="2 3">DSM 24723</strain>
    </source>
</reference>
<comment type="caution">
    <text evidence="2">The sequence shown here is derived from an EMBL/GenBank/DDBJ whole genome shotgun (WGS) entry which is preliminary data.</text>
</comment>
<proteinExistence type="predicted"/>
<evidence type="ECO:0000256" key="1">
    <source>
        <dbReference type="SAM" id="Phobius"/>
    </source>
</evidence>
<feature type="transmembrane region" description="Helical" evidence="1">
    <location>
        <begin position="209"/>
        <end position="229"/>
    </location>
</feature>
<feature type="transmembrane region" description="Helical" evidence="1">
    <location>
        <begin position="366"/>
        <end position="384"/>
    </location>
</feature>
<feature type="transmembrane region" description="Helical" evidence="1">
    <location>
        <begin position="12"/>
        <end position="32"/>
    </location>
</feature>
<feature type="transmembrane region" description="Helical" evidence="1">
    <location>
        <begin position="314"/>
        <end position="335"/>
    </location>
</feature>
<feature type="transmembrane region" description="Helical" evidence="1">
    <location>
        <begin position="144"/>
        <end position="161"/>
    </location>
</feature>
<keyword evidence="1" id="KW-0812">Transmembrane</keyword>
<name>A0A852WZU8_9MICO</name>
<organism evidence="2 3">
    <name type="scientific">Janibacter alkaliphilus</name>
    <dbReference type="NCBI Taxonomy" id="1069963"/>
    <lineage>
        <taxon>Bacteria</taxon>
        <taxon>Bacillati</taxon>
        <taxon>Actinomycetota</taxon>
        <taxon>Actinomycetes</taxon>
        <taxon>Micrococcales</taxon>
        <taxon>Intrasporangiaceae</taxon>
        <taxon>Janibacter</taxon>
    </lineage>
</organism>
<dbReference type="AlphaFoldDB" id="A0A852WZU8"/>
<feature type="transmembrane region" description="Helical" evidence="1">
    <location>
        <begin position="282"/>
        <end position="302"/>
    </location>
</feature>
<keyword evidence="1" id="KW-0472">Membrane</keyword>
<dbReference type="PANTHER" id="PTHR36840:SF1">
    <property type="entry name" value="BLL5714 PROTEIN"/>
    <property type="match status" value="1"/>
</dbReference>
<keyword evidence="3" id="KW-1185">Reference proteome</keyword>
<feature type="transmembrane region" description="Helical" evidence="1">
    <location>
        <begin position="167"/>
        <end position="189"/>
    </location>
</feature>
<keyword evidence="1" id="KW-1133">Transmembrane helix</keyword>
<feature type="transmembrane region" description="Helical" evidence="1">
    <location>
        <begin position="241"/>
        <end position="261"/>
    </location>
</feature>
<protein>
    <submittedName>
        <fullName evidence="2">Low temperature requirement protein LtrA</fullName>
    </submittedName>
</protein>
<dbReference type="Proteomes" id="UP000592181">
    <property type="component" value="Unassembled WGS sequence"/>
</dbReference>
<feature type="transmembrane region" description="Helical" evidence="1">
    <location>
        <begin position="77"/>
        <end position="101"/>
    </location>
</feature>